<proteinExistence type="predicted"/>
<evidence type="ECO:0000256" key="1">
    <source>
        <dbReference type="SAM" id="MobiDB-lite"/>
    </source>
</evidence>
<dbReference type="EMBL" id="JAHQIW010000657">
    <property type="protein sequence ID" value="KAJ1349377.1"/>
    <property type="molecule type" value="Genomic_DNA"/>
</dbReference>
<reference evidence="2" key="1">
    <citation type="submission" date="2021-06" db="EMBL/GenBank/DDBJ databases">
        <title>Parelaphostrongylus tenuis whole genome reference sequence.</title>
        <authorList>
            <person name="Garwood T.J."/>
            <person name="Larsen P.A."/>
            <person name="Fountain-Jones N.M."/>
            <person name="Garbe J.R."/>
            <person name="Macchietto M.G."/>
            <person name="Kania S.A."/>
            <person name="Gerhold R.W."/>
            <person name="Richards J.E."/>
            <person name="Wolf T.M."/>
        </authorList>
    </citation>
    <scope>NUCLEOTIDE SEQUENCE</scope>
    <source>
        <strain evidence="2">MNPRO001-30</strain>
        <tissue evidence="2">Meninges</tissue>
    </source>
</reference>
<keyword evidence="3" id="KW-1185">Reference proteome</keyword>
<gene>
    <name evidence="2" type="ORF">KIN20_004935</name>
</gene>
<dbReference type="AlphaFoldDB" id="A0AAD5QFK0"/>
<feature type="region of interest" description="Disordered" evidence="1">
    <location>
        <begin position="1"/>
        <end position="23"/>
    </location>
</feature>
<feature type="region of interest" description="Disordered" evidence="1">
    <location>
        <begin position="52"/>
        <end position="73"/>
    </location>
</feature>
<evidence type="ECO:0000313" key="2">
    <source>
        <dbReference type="EMBL" id="KAJ1349377.1"/>
    </source>
</evidence>
<evidence type="ECO:0000313" key="3">
    <source>
        <dbReference type="Proteomes" id="UP001196413"/>
    </source>
</evidence>
<dbReference type="Proteomes" id="UP001196413">
    <property type="component" value="Unassembled WGS sequence"/>
</dbReference>
<feature type="compositionally biased region" description="Basic residues" evidence="1">
    <location>
        <begin position="64"/>
        <end position="73"/>
    </location>
</feature>
<accession>A0AAD5QFK0</accession>
<name>A0AAD5QFK0_PARTN</name>
<comment type="caution">
    <text evidence="2">The sequence shown here is derived from an EMBL/GenBank/DDBJ whole genome shotgun (WGS) entry which is preliminary data.</text>
</comment>
<protein>
    <submittedName>
        <fullName evidence="2">Uncharacterized protein</fullName>
    </submittedName>
</protein>
<sequence>MSSCTRKFIRSNQTTSNLENHPATQMVRDLREQMASQRFEDLKQKVIQVERAAPSCHQPQQSLRSRRHIRRVV</sequence>
<organism evidence="2 3">
    <name type="scientific">Parelaphostrongylus tenuis</name>
    <name type="common">Meningeal worm</name>
    <dbReference type="NCBI Taxonomy" id="148309"/>
    <lineage>
        <taxon>Eukaryota</taxon>
        <taxon>Metazoa</taxon>
        <taxon>Ecdysozoa</taxon>
        <taxon>Nematoda</taxon>
        <taxon>Chromadorea</taxon>
        <taxon>Rhabditida</taxon>
        <taxon>Rhabditina</taxon>
        <taxon>Rhabditomorpha</taxon>
        <taxon>Strongyloidea</taxon>
        <taxon>Metastrongylidae</taxon>
        <taxon>Parelaphostrongylus</taxon>
    </lineage>
</organism>